<dbReference type="EMBL" id="CP045226">
    <property type="protein sequence ID" value="QFS42570.1"/>
    <property type="molecule type" value="Genomic_DNA"/>
</dbReference>
<evidence type="ECO:0000259" key="1">
    <source>
        <dbReference type="Pfam" id="PF01471"/>
    </source>
</evidence>
<dbReference type="Gene3D" id="1.10.101.10">
    <property type="entry name" value="PGBD-like superfamily/PGBD"/>
    <property type="match status" value="1"/>
</dbReference>
<dbReference type="RefSeq" id="WP_152587900.1">
    <property type="nucleotide sequence ID" value="NZ_CP045226.1"/>
</dbReference>
<name>A0A5P8VQG3_9NOSO</name>
<sequence>MLDLFISTYIIFVKQDTLNGSLVAKEPKSMAVSSPEVIRHILIGLGYLAPEIDPKPDLTKFAPWKRNNNSLTDDATEEAIKKFQKQYPQKLVVNGNADVETRSVMEDTVIALQNRLKFHGFATNAEIPKNLPFYGPATYTAVKKFQKSQGLTENGIATIEQRQILQQPTLTNKPQSQPQIKLIDLLSQFKKNPQNPSYIAALNNLQQNLPKDVLHKVTNKWRGTNDQNPEIVKLTNVFIFYDDNNQNHRDALTHLQSQITPAISQAFLSLWNKK</sequence>
<reference evidence="2 3" key="1">
    <citation type="submission" date="2019-10" db="EMBL/GenBank/DDBJ databases">
        <title>Genomic and transcriptomic insights into the perfect genentic adaptation of a filamentous nitrogen-fixing cyanobacterium to rice fields.</title>
        <authorList>
            <person name="Chen Z."/>
        </authorList>
    </citation>
    <scope>NUCLEOTIDE SEQUENCE [LARGE SCALE GENOMIC DNA]</scope>
    <source>
        <strain evidence="2">CCNUC1</strain>
    </source>
</reference>
<keyword evidence="3" id="KW-1185">Reference proteome</keyword>
<dbReference type="Proteomes" id="UP000326678">
    <property type="component" value="Chromosome Gxm1"/>
</dbReference>
<protein>
    <submittedName>
        <fullName evidence="2">Peptidoglycan-binding protein</fullName>
    </submittedName>
</protein>
<dbReference type="InterPro" id="IPR036366">
    <property type="entry name" value="PGBDSf"/>
</dbReference>
<organism evidence="2 3">
    <name type="scientific">Nostoc sphaeroides CCNUC1</name>
    <dbReference type="NCBI Taxonomy" id="2653204"/>
    <lineage>
        <taxon>Bacteria</taxon>
        <taxon>Bacillati</taxon>
        <taxon>Cyanobacteriota</taxon>
        <taxon>Cyanophyceae</taxon>
        <taxon>Nostocales</taxon>
        <taxon>Nostocaceae</taxon>
        <taxon>Nostoc</taxon>
    </lineage>
</organism>
<evidence type="ECO:0000313" key="3">
    <source>
        <dbReference type="Proteomes" id="UP000326678"/>
    </source>
</evidence>
<dbReference type="InterPro" id="IPR036365">
    <property type="entry name" value="PGBD-like_sf"/>
</dbReference>
<dbReference type="KEGG" id="nsh:GXM_00043"/>
<gene>
    <name evidence="2" type="ORF">GXM_00043</name>
</gene>
<dbReference type="Pfam" id="PF01471">
    <property type="entry name" value="PG_binding_1"/>
    <property type="match status" value="1"/>
</dbReference>
<dbReference type="AlphaFoldDB" id="A0A5P8VQG3"/>
<dbReference type="SUPFAM" id="SSF47090">
    <property type="entry name" value="PGBD-like"/>
    <property type="match status" value="1"/>
</dbReference>
<proteinExistence type="predicted"/>
<evidence type="ECO:0000313" key="2">
    <source>
        <dbReference type="EMBL" id="QFS42570.1"/>
    </source>
</evidence>
<accession>A0A5P8VQG3</accession>
<feature type="domain" description="Peptidoglycan binding-like" evidence="1">
    <location>
        <begin position="107"/>
        <end position="165"/>
    </location>
</feature>
<dbReference type="InterPro" id="IPR002477">
    <property type="entry name" value="Peptidoglycan-bd-like"/>
</dbReference>